<evidence type="ECO:0000256" key="6">
    <source>
        <dbReference type="ARBA" id="ARBA00023136"/>
    </source>
</evidence>
<dbReference type="Gene3D" id="1.10.3720.10">
    <property type="entry name" value="MetI-like"/>
    <property type="match status" value="1"/>
</dbReference>
<feature type="compositionally biased region" description="Basic residues" evidence="8">
    <location>
        <begin position="28"/>
        <end position="38"/>
    </location>
</feature>
<dbReference type="AlphaFoldDB" id="A0A7Y0ET95"/>
<evidence type="ECO:0000256" key="8">
    <source>
        <dbReference type="SAM" id="MobiDB-lite"/>
    </source>
</evidence>
<keyword evidence="2 7" id="KW-0813">Transport</keyword>
<dbReference type="PANTHER" id="PTHR43227:SF11">
    <property type="entry name" value="BLL4140 PROTEIN"/>
    <property type="match status" value="1"/>
</dbReference>
<dbReference type="InterPro" id="IPR050809">
    <property type="entry name" value="UgpAE/MalFG_permease"/>
</dbReference>
<evidence type="ECO:0000313" key="11">
    <source>
        <dbReference type="Proteomes" id="UP000529710"/>
    </source>
</evidence>
<reference evidence="10 11" key="1">
    <citation type="submission" date="2020-02" db="EMBL/GenBank/DDBJ databases">
        <title>Characterization of phylogenetic diversity of novel bifidobacterial species isolated in Czech ZOOs.</title>
        <authorList>
            <person name="Lugli G.A."/>
            <person name="Vera N.B."/>
            <person name="Ventura M."/>
        </authorList>
    </citation>
    <scope>NUCLEOTIDE SEQUENCE [LARGE SCALE GENOMIC DNA]</scope>
    <source>
        <strain evidence="10 11">DSM 109960</strain>
    </source>
</reference>
<evidence type="ECO:0000256" key="7">
    <source>
        <dbReference type="RuleBase" id="RU363032"/>
    </source>
</evidence>
<evidence type="ECO:0000256" key="5">
    <source>
        <dbReference type="ARBA" id="ARBA00022989"/>
    </source>
</evidence>
<feature type="region of interest" description="Disordered" evidence="8">
    <location>
        <begin position="1"/>
        <end position="38"/>
    </location>
</feature>
<dbReference type="SUPFAM" id="SSF161098">
    <property type="entry name" value="MetI-like"/>
    <property type="match status" value="1"/>
</dbReference>
<evidence type="ECO:0000259" key="9">
    <source>
        <dbReference type="PROSITE" id="PS50928"/>
    </source>
</evidence>
<evidence type="ECO:0000256" key="2">
    <source>
        <dbReference type="ARBA" id="ARBA00022448"/>
    </source>
</evidence>
<feature type="transmembrane region" description="Helical" evidence="7">
    <location>
        <begin position="253"/>
        <end position="277"/>
    </location>
</feature>
<feature type="domain" description="ABC transmembrane type-1" evidence="9">
    <location>
        <begin position="118"/>
        <end position="334"/>
    </location>
</feature>
<dbReference type="EMBL" id="JAAIIF010000005">
    <property type="protein sequence ID" value="NMM95593.1"/>
    <property type="molecule type" value="Genomic_DNA"/>
</dbReference>
<comment type="caution">
    <text evidence="10">The sequence shown here is derived from an EMBL/GenBank/DDBJ whole genome shotgun (WGS) entry which is preliminary data.</text>
</comment>
<dbReference type="GO" id="GO:0055085">
    <property type="term" value="P:transmembrane transport"/>
    <property type="evidence" value="ECO:0007669"/>
    <property type="project" value="InterPro"/>
</dbReference>
<proteinExistence type="inferred from homology"/>
<name>A0A7Y0ET95_9BIFI</name>
<dbReference type="InterPro" id="IPR000515">
    <property type="entry name" value="MetI-like"/>
</dbReference>
<dbReference type="PROSITE" id="PS50928">
    <property type="entry name" value="ABC_TM1"/>
    <property type="match status" value="1"/>
</dbReference>
<dbReference type="CDD" id="cd06261">
    <property type="entry name" value="TM_PBP2"/>
    <property type="match status" value="1"/>
</dbReference>
<feature type="transmembrane region" description="Helical" evidence="7">
    <location>
        <begin position="118"/>
        <end position="143"/>
    </location>
</feature>
<accession>A0A7Y0ET95</accession>
<dbReference type="Proteomes" id="UP000529710">
    <property type="component" value="Unassembled WGS sequence"/>
</dbReference>
<keyword evidence="6 7" id="KW-0472">Membrane</keyword>
<evidence type="ECO:0000313" key="10">
    <source>
        <dbReference type="EMBL" id="NMM95593.1"/>
    </source>
</evidence>
<dbReference type="GO" id="GO:0005886">
    <property type="term" value="C:plasma membrane"/>
    <property type="evidence" value="ECO:0007669"/>
    <property type="project" value="UniProtKB-SubCell"/>
</dbReference>
<comment type="subcellular location">
    <subcellularLocation>
        <location evidence="1 7">Cell membrane</location>
        <topology evidence="1 7">Multi-pass membrane protein</topology>
    </subcellularLocation>
</comment>
<dbReference type="PANTHER" id="PTHR43227">
    <property type="entry name" value="BLL4140 PROTEIN"/>
    <property type="match status" value="1"/>
</dbReference>
<organism evidence="10 11">
    <name type="scientific">Bifidobacterium erythrocebi</name>
    <dbReference type="NCBI Taxonomy" id="2675325"/>
    <lineage>
        <taxon>Bacteria</taxon>
        <taxon>Bacillati</taxon>
        <taxon>Actinomycetota</taxon>
        <taxon>Actinomycetes</taxon>
        <taxon>Bifidobacteriales</taxon>
        <taxon>Bifidobacteriaceae</taxon>
        <taxon>Bifidobacterium</taxon>
    </lineage>
</organism>
<keyword evidence="5 7" id="KW-1133">Transmembrane helix</keyword>
<sequence>MQSVTTTPAGGSVANEAEAAVVGSPAPRSRKDRRAANKAKKMAGNIDYNKRHGKRLFLLVAPLLIMVVLFSYLPLLGWVYAFFDYQPPLPLSECDFVGFHWFTFLVSSPAQLKTIGQVLINTFAMSGLNILTSFIPVIFAIALNEIRCKWFKNLIQTLTTLPNFISWVLVYSIAFAMFSSSGMVNELLQNLHIISAPIKFLDSGDHTWLKMLLWNMWKGIGWGSIMYLAGIAGIDQELYEAAQVDGANRFQQIIHVTVPQLLPTYFVLLMLSISNFLNNGMDQYYVFQNSFNKDWIQVLDLYVYNVGLGQSSLSLGTAISILKSLVSVALLFTVNWLSKRTRGVGIV</sequence>
<dbReference type="InterPro" id="IPR035906">
    <property type="entry name" value="MetI-like_sf"/>
</dbReference>
<keyword evidence="3" id="KW-1003">Cell membrane</keyword>
<protein>
    <submittedName>
        <fullName evidence="10">ABC transporter, permease protein</fullName>
    </submittedName>
</protein>
<keyword evidence="4 7" id="KW-0812">Transmembrane</keyword>
<gene>
    <name evidence="10" type="ORF">G1C98_0329</name>
</gene>
<evidence type="ECO:0000256" key="1">
    <source>
        <dbReference type="ARBA" id="ARBA00004651"/>
    </source>
</evidence>
<feature type="transmembrane region" description="Helical" evidence="7">
    <location>
        <begin position="212"/>
        <end position="232"/>
    </location>
</feature>
<evidence type="ECO:0000256" key="3">
    <source>
        <dbReference type="ARBA" id="ARBA00022475"/>
    </source>
</evidence>
<feature type="transmembrane region" description="Helical" evidence="7">
    <location>
        <begin position="313"/>
        <end position="337"/>
    </location>
</feature>
<feature type="transmembrane region" description="Helical" evidence="7">
    <location>
        <begin position="56"/>
        <end position="83"/>
    </location>
</feature>
<comment type="similarity">
    <text evidence="7">Belongs to the binding-protein-dependent transport system permease family.</text>
</comment>
<evidence type="ECO:0000256" key="4">
    <source>
        <dbReference type="ARBA" id="ARBA00022692"/>
    </source>
</evidence>
<feature type="transmembrane region" description="Helical" evidence="7">
    <location>
        <begin position="164"/>
        <end position="184"/>
    </location>
</feature>
<dbReference type="Pfam" id="PF00528">
    <property type="entry name" value="BPD_transp_1"/>
    <property type="match status" value="1"/>
</dbReference>
<keyword evidence="11" id="KW-1185">Reference proteome</keyword>